<organism evidence="2 3">
    <name type="scientific">Labrys okinawensis</name>
    <dbReference type="NCBI Taxonomy" id="346911"/>
    <lineage>
        <taxon>Bacteria</taxon>
        <taxon>Pseudomonadati</taxon>
        <taxon>Pseudomonadota</taxon>
        <taxon>Alphaproteobacteria</taxon>
        <taxon>Hyphomicrobiales</taxon>
        <taxon>Xanthobacteraceae</taxon>
        <taxon>Labrys</taxon>
    </lineage>
</organism>
<sequence>MTPSRFKPRTPRRAAVFAASLMFGLAAWLSAPLPATAGGDVTDKAVMLFRDACLATAPAFDKAMAAAKKHGIKPQMDLGASLVGMAPDGSYSLQVRGKKECAVTAERSAGPAVAEQFRSVVGAAAGVPAASLANEGPIQITMRGQTFVVRHDRKGGEAYVIMSSAGL</sequence>
<keyword evidence="3" id="KW-1185">Reference proteome</keyword>
<keyword evidence="1" id="KW-0732">Signal</keyword>
<evidence type="ECO:0000256" key="1">
    <source>
        <dbReference type="SAM" id="SignalP"/>
    </source>
</evidence>
<feature type="chain" id="PRO_5015637025" evidence="1">
    <location>
        <begin position="38"/>
        <end position="167"/>
    </location>
</feature>
<accession>A0A2S9QD98</accession>
<feature type="signal peptide" evidence="1">
    <location>
        <begin position="1"/>
        <end position="37"/>
    </location>
</feature>
<dbReference type="AlphaFoldDB" id="A0A2S9QD98"/>
<gene>
    <name evidence="2" type="ORF">C5L14_11890</name>
</gene>
<reference evidence="2 3" key="1">
    <citation type="submission" date="2018-02" db="EMBL/GenBank/DDBJ databases">
        <title>Whole genome sequencing of endophytic bacterium.</title>
        <authorList>
            <person name="Eedara R."/>
            <person name="Podile A.R."/>
        </authorList>
    </citation>
    <scope>NUCLEOTIDE SEQUENCE [LARGE SCALE GENOMIC DNA]</scope>
    <source>
        <strain evidence="2 3">RP1T</strain>
    </source>
</reference>
<proteinExistence type="predicted"/>
<dbReference type="EMBL" id="PUEJ01000004">
    <property type="protein sequence ID" value="PRH87322.1"/>
    <property type="molecule type" value="Genomic_DNA"/>
</dbReference>
<dbReference type="OrthoDB" id="7021399at2"/>
<protein>
    <submittedName>
        <fullName evidence="2">Uncharacterized protein</fullName>
    </submittedName>
</protein>
<dbReference type="RefSeq" id="WP_105862258.1">
    <property type="nucleotide sequence ID" value="NZ_PUEJ01000004.1"/>
</dbReference>
<name>A0A2S9QD98_9HYPH</name>
<evidence type="ECO:0000313" key="3">
    <source>
        <dbReference type="Proteomes" id="UP000237682"/>
    </source>
</evidence>
<comment type="caution">
    <text evidence="2">The sequence shown here is derived from an EMBL/GenBank/DDBJ whole genome shotgun (WGS) entry which is preliminary data.</text>
</comment>
<dbReference type="Proteomes" id="UP000237682">
    <property type="component" value="Unassembled WGS sequence"/>
</dbReference>
<evidence type="ECO:0000313" key="2">
    <source>
        <dbReference type="EMBL" id="PRH87322.1"/>
    </source>
</evidence>